<comment type="caution">
    <text evidence="1">The sequence shown here is derived from an EMBL/GenBank/DDBJ whole genome shotgun (WGS) entry which is preliminary data.</text>
</comment>
<proteinExistence type="predicted"/>
<sequence>MKNKDVLEIVDTLASEYSWTIPDILELPIDVISNLYKLIASRKKREYSIMTKLIGMACACAFNGKLEKLDSIFPEEVDTENPEKSSEQLINQLRQLWTMSGKPLAEFDKKLKTGDVRF</sequence>
<gene>
    <name evidence="1" type="ORF">LCGC14_0306060</name>
</gene>
<organism evidence="1">
    <name type="scientific">marine sediment metagenome</name>
    <dbReference type="NCBI Taxonomy" id="412755"/>
    <lineage>
        <taxon>unclassified sequences</taxon>
        <taxon>metagenomes</taxon>
        <taxon>ecological metagenomes</taxon>
    </lineage>
</organism>
<reference evidence="1" key="1">
    <citation type="journal article" date="2015" name="Nature">
        <title>Complex archaea that bridge the gap between prokaryotes and eukaryotes.</title>
        <authorList>
            <person name="Spang A."/>
            <person name="Saw J.H."/>
            <person name="Jorgensen S.L."/>
            <person name="Zaremba-Niedzwiedzka K."/>
            <person name="Martijn J."/>
            <person name="Lind A.E."/>
            <person name="van Eijk R."/>
            <person name="Schleper C."/>
            <person name="Guy L."/>
            <person name="Ettema T.J."/>
        </authorList>
    </citation>
    <scope>NUCLEOTIDE SEQUENCE</scope>
</reference>
<name>A0A0F9U679_9ZZZZ</name>
<accession>A0A0F9U679</accession>
<dbReference type="EMBL" id="LAZR01000195">
    <property type="protein sequence ID" value="KKN82782.1"/>
    <property type="molecule type" value="Genomic_DNA"/>
</dbReference>
<evidence type="ECO:0000313" key="1">
    <source>
        <dbReference type="EMBL" id="KKN82782.1"/>
    </source>
</evidence>
<dbReference type="AlphaFoldDB" id="A0A0F9U679"/>
<protein>
    <submittedName>
        <fullName evidence="1">Uncharacterized protein</fullName>
    </submittedName>
</protein>